<feature type="domain" description="2TM" evidence="2">
    <location>
        <begin position="10"/>
        <end position="100"/>
    </location>
</feature>
<accession>A0ABV9HRL5</accession>
<name>A0ABV9HRL5_9FLAO</name>
<proteinExistence type="predicted"/>
<evidence type="ECO:0000313" key="3">
    <source>
        <dbReference type="EMBL" id="MFC4632589.1"/>
    </source>
</evidence>
<reference evidence="4" key="1">
    <citation type="journal article" date="2019" name="Int. J. Syst. Evol. Microbiol.">
        <title>The Global Catalogue of Microorganisms (GCM) 10K type strain sequencing project: providing services to taxonomists for standard genome sequencing and annotation.</title>
        <authorList>
            <consortium name="The Broad Institute Genomics Platform"/>
            <consortium name="The Broad Institute Genome Sequencing Center for Infectious Disease"/>
            <person name="Wu L."/>
            <person name="Ma J."/>
        </authorList>
    </citation>
    <scope>NUCLEOTIDE SEQUENCE [LARGE SCALE GENOMIC DNA]</scope>
    <source>
        <strain evidence="4">YJ-61-S</strain>
    </source>
</reference>
<feature type="transmembrane region" description="Helical" evidence="1">
    <location>
        <begin position="21"/>
        <end position="43"/>
    </location>
</feature>
<feature type="transmembrane region" description="Helical" evidence="1">
    <location>
        <begin position="55"/>
        <end position="77"/>
    </location>
</feature>
<dbReference type="InterPro" id="IPR025698">
    <property type="entry name" value="2TM_dom"/>
</dbReference>
<protein>
    <submittedName>
        <fullName evidence="3">2TM domain-containing protein</fullName>
    </submittedName>
</protein>
<dbReference type="Proteomes" id="UP001596043">
    <property type="component" value="Unassembled WGS sequence"/>
</dbReference>
<dbReference type="RefSeq" id="WP_379976790.1">
    <property type="nucleotide sequence ID" value="NZ_JBHSFV010000001.1"/>
</dbReference>
<keyword evidence="1" id="KW-0472">Membrane</keyword>
<keyword evidence="1" id="KW-0812">Transmembrane</keyword>
<gene>
    <name evidence="3" type="ORF">ACFO3O_01645</name>
</gene>
<keyword evidence="1" id="KW-1133">Transmembrane helix</keyword>
<dbReference type="EMBL" id="JBHSFV010000001">
    <property type="protein sequence ID" value="MFC4632589.1"/>
    <property type="molecule type" value="Genomic_DNA"/>
</dbReference>
<dbReference type="Pfam" id="PF13239">
    <property type="entry name" value="2TM"/>
    <property type="match status" value="1"/>
</dbReference>
<evidence type="ECO:0000313" key="4">
    <source>
        <dbReference type="Proteomes" id="UP001596043"/>
    </source>
</evidence>
<comment type="caution">
    <text evidence="3">The sequence shown here is derived from an EMBL/GenBank/DDBJ whole genome shotgun (WGS) entry which is preliminary data.</text>
</comment>
<evidence type="ECO:0000259" key="2">
    <source>
        <dbReference type="Pfam" id="PF13239"/>
    </source>
</evidence>
<sequence length="115" mass="14318">MEHIDQEKLERAKKQVKNVKEWYTHLFIYLVINIILQFFYAGVFDGGSFTNYIPWWVRLTTPFFWGLNLFVHWLYAFKKVRFDITFYKRWEARKIKEYMEEEEEGFISSIRKEKK</sequence>
<evidence type="ECO:0000256" key="1">
    <source>
        <dbReference type="SAM" id="Phobius"/>
    </source>
</evidence>
<organism evidence="3 4">
    <name type="scientific">Dokdonia ponticola</name>
    <dbReference type="NCBI Taxonomy" id="2041041"/>
    <lineage>
        <taxon>Bacteria</taxon>
        <taxon>Pseudomonadati</taxon>
        <taxon>Bacteroidota</taxon>
        <taxon>Flavobacteriia</taxon>
        <taxon>Flavobacteriales</taxon>
        <taxon>Flavobacteriaceae</taxon>
        <taxon>Dokdonia</taxon>
    </lineage>
</organism>
<keyword evidence="4" id="KW-1185">Reference proteome</keyword>